<proteinExistence type="predicted"/>
<reference evidence="1" key="1">
    <citation type="journal article" date="2020" name="Cell">
        <title>Large-Scale Comparative Analyses of Tick Genomes Elucidate Their Genetic Diversity and Vector Capacities.</title>
        <authorList>
            <consortium name="Tick Genome and Microbiome Consortium (TIGMIC)"/>
            <person name="Jia N."/>
            <person name="Wang J."/>
            <person name="Shi W."/>
            <person name="Du L."/>
            <person name="Sun Y."/>
            <person name="Zhan W."/>
            <person name="Jiang J.F."/>
            <person name="Wang Q."/>
            <person name="Zhang B."/>
            <person name="Ji P."/>
            <person name="Bell-Sakyi L."/>
            <person name="Cui X.M."/>
            <person name="Yuan T.T."/>
            <person name="Jiang B.G."/>
            <person name="Yang W.F."/>
            <person name="Lam T.T."/>
            <person name="Chang Q.C."/>
            <person name="Ding S.J."/>
            <person name="Wang X.J."/>
            <person name="Zhu J.G."/>
            <person name="Ruan X.D."/>
            <person name="Zhao L."/>
            <person name="Wei J.T."/>
            <person name="Ye R.Z."/>
            <person name="Que T.C."/>
            <person name="Du C.H."/>
            <person name="Zhou Y.H."/>
            <person name="Cheng J.X."/>
            <person name="Dai P.F."/>
            <person name="Guo W.B."/>
            <person name="Han X.H."/>
            <person name="Huang E.J."/>
            <person name="Li L.F."/>
            <person name="Wei W."/>
            <person name="Gao Y.C."/>
            <person name="Liu J.Z."/>
            <person name="Shao H.Z."/>
            <person name="Wang X."/>
            <person name="Wang C.C."/>
            <person name="Yang T.C."/>
            <person name="Huo Q.B."/>
            <person name="Li W."/>
            <person name="Chen H.Y."/>
            <person name="Chen S.E."/>
            <person name="Zhou L.G."/>
            <person name="Ni X.B."/>
            <person name="Tian J.H."/>
            <person name="Sheng Y."/>
            <person name="Liu T."/>
            <person name="Pan Y.S."/>
            <person name="Xia L.Y."/>
            <person name="Li J."/>
            <person name="Zhao F."/>
            <person name="Cao W.C."/>
        </authorList>
    </citation>
    <scope>NUCLEOTIDE SEQUENCE</scope>
    <source>
        <strain evidence="1">Rmic-2018</strain>
    </source>
</reference>
<accession>A0A9J6E4G6</accession>
<dbReference type="AlphaFoldDB" id="A0A9J6E4G6"/>
<gene>
    <name evidence="1" type="ORF">HPB51_021828</name>
</gene>
<evidence type="ECO:0000313" key="1">
    <source>
        <dbReference type="EMBL" id="KAH8028973.1"/>
    </source>
</evidence>
<comment type="caution">
    <text evidence="1">The sequence shown here is derived from an EMBL/GenBank/DDBJ whole genome shotgun (WGS) entry which is preliminary data.</text>
</comment>
<sequence length="81" mass="9288">MPQQFLLTVNCLLYYNLESSVVGSNVDKDLIILLLNTGELDEQTHMEGFFNVCKAHVEAELTAASTSQREVEDRSKRLWRQ</sequence>
<protein>
    <submittedName>
        <fullName evidence="1">Uncharacterized protein</fullName>
    </submittedName>
</protein>
<organism evidence="1 2">
    <name type="scientific">Rhipicephalus microplus</name>
    <name type="common">Cattle tick</name>
    <name type="synonym">Boophilus microplus</name>
    <dbReference type="NCBI Taxonomy" id="6941"/>
    <lineage>
        <taxon>Eukaryota</taxon>
        <taxon>Metazoa</taxon>
        <taxon>Ecdysozoa</taxon>
        <taxon>Arthropoda</taxon>
        <taxon>Chelicerata</taxon>
        <taxon>Arachnida</taxon>
        <taxon>Acari</taxon>
        <taxon>Parasitiformes</taxon>
        <taxon>Ixodida</taxon>
        <taxon>Ixodoidea</taxon>
        <taxon>Ixodidae</taxon>
        <taxon>Rhipicephalinae</taxon>
        <taxon>Rhipicephalus</taxon>
        <taxon>Boophilus</taxon>
    </lineage>
</organism>
<reference evidence="1" key="2">
    <citation type="submission" date="2021-09" db="EMBL/GenBank/DDBJ databases">
        <authorList>
            <person name="Jia N."/>
            <person name="Wang J."/>
            <person name="Shi W."/>
            <person name="Du L."/>
            <person name="Sun Y."/>
            <person name="Zhan W."/>
            <person name="Jiang J."/>
            <person name="Wang Q."/>
            <person name="Zhang B."/>
            <person name="Ji P."/>
            <person name="Sakyi L.B."/>
            <person name="Cui X."/>
            <person name="Yuan T."/>
            <person name="Jiang B."/>
            <person name="Yang W."/>
            <person name="Lam T.T.-Y."/>
            <person name="Chang Q."/>
            <person name="Ding S."/>
            <person name="Wang X."/>
            <person name="Zhu J."/>
            <person name="Ruan X."/>
            <person name="Zhao L."/>
            <person name="Wei J."/>
            <person name="Que T."/>
            <person name="Du C."/>
            <person name="Cheng J."/>
            <person name="Dai P."/>
            <person name="Han X."/>
            <person name="Huang E."/>
            <person name="Gao Y."/>
            <person name="Liu J."/>
            <person name="Shao H."/>
            <person name="Ye R."/>
            <person name="Li L."/>
            <person name="Wei W."/>
            <person name="Wang X."/>
            <person name="Wang C."/>
            <person name="Huo Q."/>
            <person name="Li W."/>
            <person name="Guo W."/>
            <person name="Chen H."/>
            <person name="Chen S."/>
            <person name="Zhou L."/>
            <person name="Zhou L."/>
            <person name="Ni X."/>
            <person name="Tian J."/>
            <person name="Zhou Y."/>
            <person name="Sheng Y."/>
            <person name="Liu T."/>
            <person name="Pan Y."/>
            <person name="Xia L."/>
            <person name="Li J."/>
            <person name="Zhao F."/>
            <person name="Cao W."/>
        </authorList>
    </citation>
    <scope>NUCLEOTIDE SEQUENCE</scope>
    <source>
        <strain evidence="1">Rmic-2018</strain>
        <tissue evidence="1">Larvae</tissue>
    </source>
</reference>
<dbReference type="Proteomes" id="UP000821866">
    <property type="component" value="Chromosome 4"/>
</dbReference>
<keyword evidence="2" id="KW-1185">Reference proteome</keyword>
<evidence type="ECO:0000313" key="2">
    <source>
        <dbReference type="Proteomes" id="UP000821866"/>
    </source>
</evidence>
<name>A0A9J6E4G6_RHIMP</name>
<dbReference type="EMBL" id="JABSTU010000006">
    <property type="protein sequence ID" value="KAH8028973.1"/>
    <property type="molecule type" value="Genomic_DNA"/>
</dbReference>